<feature type="compositionally biased region" description="Polar residues" evidence="1">
    <location>
        <begin position="68"/>
        <end position="79"/>
    </location>
</feature>
<gene>
    <name evidence="2" type="ORF">PSACC_01392</name>
</gene>
<reference evidence="2 3" key="1">
    <citation type="submission" date="2016-10" db="EMBL/GenBank/DDBJ databases">
        <title>The genome of Paramicrosporidium saccamoebae is the missing link in understanding Cryptomycota and Microsporidia evolution.</title>
        <authorList>
            <person name="Quandt C.A."/>
            <person name="Beaudet D."/>
            <person name="Corsaro D."/>
            <person name="Michel R."/>
            <person name="Corradi N."/>
            <person name="James T."/>
        </authorList>
    </citation>
    <scope>NUCLEOTIDE SEQUENCE [LARGE SCALE GENOMIC DNA]</scope>
    <source>
        <strain evidence="2 3">KSL3</strain>
    </source>
</reference>
<sequence>MESINQNDATTTFSDDDVTSQNGVTTTVSNDADEANRTISADDLPENPDNATDSNEEYENCEEHDQTQNEPYPTANQSA</sequence>
<dbReference type="AlphaFoldDB" id="A0A2H9TM99"/>
<protein>
    <submittedName>
        <fullName evidence="2">Uncharacterized protein</fullName>
    </submittedName>
</protein>
<organism evidence="2 3">
    <name type="scientific">Paramicrosporidium saccamoebae</name>
    <dbReference type="NCBI Taxonomy" id="1246581"/>
    <lineage>
        <taxon>Eukaryota</taxon>
        <taxon>Fungi</taxon>
        <taxon>Fungi incertae sedis</taxon>
        <taxon>Cryptomycota</taxon>
        <taxon>Cryptomycota incertae sedis</taxon>
        <taxon>Paramicrosporidium</taxon>
    </lineage>
</organism>
<accession>A0A2H9TM99</accession>
<name>A0A2H9TM99_9FUNG</name>
<evidence type="ECO:0000256" key="1">
    <source>
        <dbReference type="SAM" id="MobiDB-lite"/>
    </source>
</evidence>
<dbReference type="Proteomes" id="UP000240830">
    <property type="component" value="Unassembled WGS sequence"/>
</dbReference>
<comment type="caution">
    <text evidence="2">The sequence shown here is derived from an EMBL/GenBank/DDBJ whole genome shotgun (WGS) entry which is preliminary data.</text>
</comment>
<feature type="region of interest" description="Disordered" evidence="1">
    <location>
        <begin position="1"/>
        <end position="79"/>
    </location>
</feature>
<evidence type="ECO:0000313" key="2">
    <source>
        <dbReference type="EMBL" id="PJF18780.1"/>
    </source>
</evidence>
<keyword evidence="3" id="KW-1185">Reference proteome</keyword>
<feature type="compositionally biased region" description="Polar residues" evidence="1">
    <location>
        <begin position="1"/>
        <end position="30"/>
    </location>
</feature>
<proteinExistence type="predicted"/>
<dbReference type="EMBL" id="MTSL01000101">
    <property type="protein sequence ID" value="PJF18780.1"/>
    <property type="molecule type" value="Genomic_DNA"/>
</dbReference>
<evidence type="ECO:0000313" key="3">
    <source>
        <dbReference type="Proteomes" id="UP000240830"/>
    </source>
</evidence>